<sequence>MNGDDDMQDFSLPATGGKTFHWRDARGKKLVVYFYPKDDTSGCTLESADFRDRYPEFERLGTEIVGISRDSLSSHEKFKAKLGLPFALLADTEEKVCQLFEVMKQKKLYGKEVRGIERSTFLFDESGQLINEWRGISASGHVENVLETLKSLTEK</sequence>
<keyword evidence="4" id="KW-0049">Antioxidant</keyword>
<evidence type="ECO:0000256" key="9">
    <source>
        <dbReference type="ARBA" id="ARBA00038489"/>
    </source>
</evidence>
<dbReference type="EC" id="1.11.1.24" evidence="2"/>
<comment type="catalytic activity">
    <reaction evidence="10">
        <text>a hydroperoxide + [thioredoxin]-dithiol = an alcohol + [thioredoxin]-disulfide + H2O</text>
        <dbReference type="Rhea" id="RHEA:62620"/>
        <dbReference type="Rhea" id="RHEA-COMP:10698"/>
        <dbReference type="Rhea" id="RHEA-COMP:10700"/>
        <dbReference type="ChEBI" id="CHEBI:15377"/>
        <dbReference type="ChEBI" id="CHEBI:29950"/>
        <dbReference type="ChEBI" id="CHEBI:30879"/>
        <dbReference type="ChEBI" id="CHEBI:35924"/>
        <dbReference type="ChEBI" id="CHEBI:50058"/>
        <dbReference type="EC" id="1.11.1.24"/>
    </reaction>
</comment>
<evidence type="ECO:0000256" key="5">
    <source>
        <dbReference type="ARBA" id="ARBA00023002"/>
    </source>
</evidence>
<dbReference type="InterPro" id="IPR013766">
    <property type="entry name" value="Thioredoxin_domain"/>
</dbReference>
<dbReference type="Gene3D" id="3.40.30.10">
    <property type="entry name" value="Glutaredoxin"/>
    <property type="match status" value="1"/>
</dbReference>
<organism evidence="12">
    <name type="scientific">mine drainage metagenome</name>
    <dbReference type="NCBI Taxonomy" id="410659"/>
    <lineage>
        <taxon>unclassified sequences</taxon>
        <taxon>metagenomes</taxon>
        <taxon>ecological metagenomes</taxon>
    </lineage>
</organism>
<dbReference type="GO" id="GO:0005737">
    <property type="term" value="C:cytoplasm"/>
    <property type="evidence" value="ECO:0007669"/>
    <property type="project" value="TreeGrafter"/>
</dbReference>
<dbReference type="InterPro" id="IPR024706">
    <property type="entry name" value="Peroxiredoxin_AhpC-typ"/>
</dbReference>
<keyword evidence="7" id="KW-0676">Redox-active center</keyword>
<evidence type="ECO:0000256" key="8">
    <source>
        <dbReference type="ARBA" id="ARBA00032824"/>
    </source>
</evidence>
<accession>E6QTR5</accession>
<dbReference type="PIRSF" id="PIRSF000239">
    <property type="entry name" value="AHPC"/>
    <property type="match status" value="1"/>
</dbReference>
<comment type="similarity">
    <text evidence="9">Belongs to the peroxiredoxin family. BCP/PrxQ subfamily.</text>
</comment>
<dbReference type="InterPro" id="IPR000866">
    <property type="entry name" value="AhpC/TSA"/>
</dbReference>
<dbReference type="CDD" id="cd03017">
    <property type="entry name" value="PRX_BCP"/>
    <property type="match status" value="1"/>
</dbReference>
<evidence type="ECO:0000256" key="6">
    <source>
        <dbReference type="ARBA" id="ARBA00023157"/>
    </source>
</evidence>
<gene>
    <name evidence="12" type="ORF">CARN7_1430</name>
</gene>
<dbReference type="PANTHER" id="PTHR42801:SF4">
    <property type="entry name" value="AHPC_TSA FAMILY PROTEIN"/>
    <property type="match status" value="1"/>
</dbReference>
<comment type="caution">
    <text evidence="12">The sequence shown here is derived from an EMBL/GenBank/DDBJ whole genome shotgun (WGS) entry which is preliminary data.</text>
</comment>
<evidence type="ECO:0000256" key="10">
    <source>
        <dbReference type="ARBA" id="ARBA00049091"/>
    </source>
</evidence>
<dbReference type="Pfam" id="PF00578">
    <property type="entry name" value="AhpC-TSA"/>
    <property type="match status" value="1"/>
</dbReference>
<dbReference type="SUPFAM" id="SSF52833">
    <property type="entry name" value="Thioredoxin-like"/>
    <property type="match status" value="1"/>
</dbReference>
<evidence type="ECO:0000256" key="7">
    <source>
        <dbReference type="ARBA" id="ARBA00023284"/>
    </source>
</evidence>
<evidence type="ECO:0000256" key="4">
    <source>
        <dbReference type="ARBA" id="ARBA00022862"/>
    </source>
</evidence>
<dbReference type="AlphaFoldDB" id="E6QTR5"/>
<dbReference type="PROSITE" id="PS51352">
    <property type="entry name" value="THIOREDOXIN_2"/>
    <property type="match status" value="1"/>
</dbReference>
<protein>
    <recommendedName>
        <fullName evidence="2">thioredoxin-dependent peroxiredoxin</fullName>
        <ecNumber evidence="2">1.11.1.24</ecNumber>
    </recommendedName>
    <alternativeName>
        <fullName evidence="8">Thioredoxin peroxidase</fullName>
    </alternativeName>
</protein>
<dbReference type="InterPro" id="IPR036249">
    <property type="entry name" value="Thioredoxin-like_sf"/>
</dbReference>
<dbReference type="GO" id="GO:0008379">
    <property type="term" value="F:thioredoxin peroxidase activity"/>
    <property type="evidence" value="ECO:0007669"/>
    <property type="project" value="TreeGrafter"/>
</dbReference>
<feature type="domain" description="Thioredoxin" evidence="11">
    <location>
        <begin position="1"/>
        <end position="154"/>
    </location>
</feature>
<dbReference type="GO" id="GO:0045454">
    <property type="term" value="P:cell redox homeostasis"/>
    <property type="evidence" value="ECO:0007669"/>
    <property type="project" value="TreeGrafter"/>
</dbReference>
<keyword evidence="6" id="KW-1015">Disulfide bond</keyword>
<keyword evidence="3 12" id="KW-0575">Peroxidase</keyword>
<evidence type="ECO:0000256" key="3">
    <source>
        <dbReference type="ARBA" id="ARBA00022559"/>
    </source>
</evidence>
<evidence type="ECO:0000256" key="1">
    <source>
        <dbReference type="ARBA" id="ARBA00011245"/>
    </source>
</evidence>
<dbReference type="PANTHER" id="PTHR42801">
    <property type="entry name" value="THIOREDOXIN-DEPENDENT PEROXIDE REDUCTASE"/>
    <property type="match status" value="1"/>
</dbReference>
<dbReference type="GO" id="GO:0034599">
    <property type="term" value="P:cellular response to oxidative stress"/>
    <property type="evidence" value="ECO:0007669"/>
    <property type="project" value="TreeGrafter"/>
</dbReference>
<dbReference type="EMBL" id="CABR01000097">
    <property type="protein sequence ID" value="CBI10637.1"/>
    <property type="molecule type" value="Genomic_DNA"/>
</dbReference>
<evidence type="ECO:0000313" key="12">
    <source>
        <dbReference type="EMBL" id="CBI10637.1"/>
    </source>
</evidence>
<keyword evidence="5 12" id="KW-0560">Oxidoreductase</keyword>
<evidence type="ECO:0000256" key="2">
    <source>
        <dbReference type="ARBA" id="ARBA00013017"/>
    </source>
</evidence>
<comment type="subunit">
    <text evidence="1">Monomer.</text>
</comment>
<dbReference type="InterPro" id="IPR050924">
    <property type="entry name" value="Peroxiredoxin_BCP/PrxQ"/>
</dbReference>
<reference evidence="12" key="1">
    <citation type="submission" date="2009-10" db="EMBL/GenBank/DDBJ databases">
        <title>Diversity of trophic interactions inside an arsenic-rich microbial ecosystem.</title>
        <authorList>
            <person name="Bertin P.N."/>
            <person name="Heinrich-Salmeron A."/>
            <person name="Pelletier E."/>
            <person name="Goulhen-Chollet F."/>
            <person name="Arsene-Ploetze F."/>
            <person name="Gallien S."/>
            <person name="Calteau A."/>
            <person name="Vallenet D."/>
            <person name="Casiot C."/>
            <person name="Chane-Woon-Ming B."/>
            <person name="Giloteaux L."/>
            <person name="Barakat M."/>
            <person name="Bonnefoy V."/>
            <person name="Bruneel O."/>
            <person name="Chandler M."/>
            <person name="Cleiss J."/>
            <person name="Duran R."/>
            <person name="Elbaz-Poulichet F."/>
            <person name="Fonknechten N."/>
            <person name="Lauga B."/>
            <person name="Mornico D."/>
            <person name="Ortet P."/>
            <person name="Schaeffer C."/>
            <person name="Siguier P."/>
            <person name="Alexander Thil Smith A."/>
            <person name="Van Dorsselaer A."/>
            <person name="Weissenbach J."/>
            <person name="Medigue C."/>
            <person name="Le Paslier D."/>
        </authorList>
    </citation>
    <scope>NUCLEOTIDE SEQUENCE</scope>
</reference>
<dbReference type="FunFam" id="3.40.30.10:FF:000007">
    <property type="entry name" value="Thioredoxin-dependent thiol peroxidase"/>
    <property type="match status" value="1"/>
</dbReference>
<evidence type="ECO:0000259" key="11">
    <source>
        <dbReference type="PROSITE" id="PS51352"/>
    </source>
</evidence>
<proteinExistence type="inferred from homology"/>
<name>E6QTR5_9ZZZZ</name>